<dbReference type="GO" id="GO:0015627">
    <property type="term" value="C:type II protein secretion system complex"/>
    <property type="evidence" value="ECO:0007669"/>
    <property type="project" value="InterPro"/>
</dbReference>
<dbReference type="SUPFAM" id="SSF53067">
    <property type="entry name" value="Actin-like ATPase domain"/>
    <property type="match status" value="2"/>
</dbReference>
<dbReference type="GO" id="GO:0015628">
    <property type="term" value="P:protein secretion by the type II secretion system"/>
    <property type="evidence" value="ECO:0007669"/>
    <property type="project" value="InterPro"/>
</dbReference>
<dbReference type="PIRSF" id="PIRSF015761">
    <property type="entry name" value="Protein_L"/>
    <property type="match status" value="1"/>
</dbReference>
<dbReference type="CDD" id="cd24017">
    <property type="entry name" value="ASKHA_T2SSL_N"/>
    <property type="match status" value="1"/>
</dbReference>
<accession>A0A0F9QI97</accession>
<organism evidence="11">
    <name type="scientific">marine sediment metagenome</name>
    <dbReference type="NCBI Taxonomy" id="412755"/>
    <lineage>
        <taxon>unclassified sequences</taxon>
        <taxon>metagenomes</taxon>
        <taxon>ecological metagenomes</taxon>
    </lineage>
</organism>
<proteinExistence type="predicted"/>
<evidence type="ECO:0000256" key="2">
    <source>
        <dbReference type="ARBA" id="ARBA00022448"/>
    </source>
</evidence>
<sequence>MTEILLIRTGQTEQELLNWLIYSPQEQEIIASGELPNAEHLSELSEKALTREVVVLLPSDQVQLKTVALPTKWNRKLEQALPYMLEEDIACDVDELFIAVAQPTMLGEQHAIRVAMTDREWFEQWLALFAEHNLSVYRILPDALLLPLADNGAVTAIELNNQWLFKQGQWHISAVESSWLNGYLSAMGNPDIKHFSPANQFPESVNLQAQISDYDLPLALFAKQLDSVNFNLRQGMYQLKKQSALWWGYWKGAAIIASVALVSTITIKAIELHQLNTQVEVAKAQVVDRYQKAFPGTKVRPNLIKSQIKGALDKIQGSSEYGFLDLTTNLVDVFSQVSEFTPETLRYDKRRNELRIRARAKDFQTFGKVKIILEKQGLTVEQGSLNNDGDYVVGEIKLRGAV</sequence>
<dbReference type="NCBIfam" id="TIGR01709">
    <property type="entry name" value="typeII_sec_gspL"/>
    <property type="match status" value="1"/>
</dbReference>
<evidence type="ECO:0000259" key="10">
    <source>
        <dbReference type="Pfam" id="PF12693"/>
    </source>
</evidence>
<evidence type="ECO:0000256" key="7">
    <source>
        <dbReference type="ARBA" id="ARBA00022989"/>
    </source>
</evidence>
<dbReference type="InterPro" id="IPR043129">
    <property type="entry name" value="ATPase_NBD"/>
</dbReference>
<keyword evidence="3" id="KW-1003">Cell membrane</keyword>
<reference evidence="11" key="1">
    <citation type="journal article" date="2015" name="Nature">
        <title>Complex archaea that bridge the gap between prokaryotes and eukaryotes.</title>
        <authorList>
            <person name="Spang A."/>
            <person name="Saw J.H."/>
            <person name="Jorgensen S.L."/>
            <person name="Zaremba-Niedzwiedzka K."/>
            <person name="Martijn J."/>
            <person name="Lind A.E."/>
            <person name="van Eijk R."/>
            <person name="Schleper C."/>
            <person name="Guy L."/>
            <person name="Ettema T.J."/>
        </authorList>
    </citation>
    <scope>NUCLEOTIDE SEQUENCE</scope>
</reference>
<dbReference type="InterPro" id="IPR007812">
    <property type="entry name" value="T2SS_protein-GspL"/>
</dbReference>
<dbReference type="AlphaFoldDB" id="A0A0F9QI97"/>
<dbReference type="InterPro" id="IPR024230">
    <property type="entry name" value="GspL_cyto_dom"/>
</dbReference>
<keyword evidence="5" id="KW-0812">Transmembrane</keyword>
<dbReference type="EMBL" id="LAZR01001489">
    <property type="protein sequence ID" value="KKN43780.1"/>
    <property type="molecule type" value="Genomic_DNA"/>
</dbReference>
<dbReference type="InterPro" id="IPR025691">
    <property type="entry name" value="GspL_pp_dom"/>
</dbReference>
<evidence type="ECO:0000313" key="11">
    <source>
        <dbReference type="EMBL" id="KKN43780.1"/>
    </source>
</evidence>
<feature type="domain" description="GspL cytoplasmic actin-ATPase-like" evidence="9">
    <location>
        <begin position="5"/>
        <end position="239"/>
    </location>
</feature>
<evidence type="ECO:0008006" key="12">
    <source>
        <dbReference type="Google" id="ProtNLM"/>
    </source>
</evidence>
<feature type="domain" description="GspL periplasmic" evidence="10">
    <location>
        <begin position="247"/>
        <end position="399"/>
    </location>
</feature>
<dbReference type="GO" id="GO:0005886">
    <property type="term" value="C:plasma membrane"/>
    <property type="evidence" value="ECO:0007669"/>
    <property type="project" value="UniProtKB-SubCell"/>
</dbReference>
<dbReference type="Gene3D" id="3.30.420.370">
    <property type="match status" value="1"/>
</dbReference>
<keyword evidence="7" id="KW-1133">Transmembrane helix</keyword>
<evidence type="ECO:0000259" key="9">
    <source>
        <dbReference type="Pfam" id="PF05134"/>
    </source>
</evidence>
<dbReference type="Gene3D" id="3.30.420.380">
    <property type="match status" value="1"/>
</dbReference>
<dbReference type="Pfam" id="PF12693">
    <property type="entry name" value="GspL_C"/>
    <property type="match status" value="1"/>
</dbReference>
<comment type="subcellular location">
    <subcellularLocation>
        <location evidence="1">Cell inner membrane</location>
        <topology evidence="1">Single-pass membrane protein</topology>
    </subcellularLocation>
</comment>
<protein>
    <recommendedName>
        <fullName evidence="12">GspL periplasmic domain-containing protein</fullName>
    </recommendedName>
</protein>
<gene>
    <name evidence="11" type="ORF">LCGC14_0699670</name>
</gene>
<evidence type="ECO:0000256" key="4">
    <source>
        <dbReference type="ARBA" id="ARBA00022519"/>
    </source>
</evidence>
<keyword evidence="4" id="KW-0997">Cell inner membrane</keyword>
<keyword evidence="2" id="KW-0813">Transport</keyword>
<keyword evidence="6" id="KW-0653">Protein transport</keyword>
<dbReference type="Gene3D" id="3.30.1360.100">
    <property type="entry name" value="General secretion pathway protein M, EpsM"/>
    <property type="match status" value="1"/>
</dbReference>
<evidence type="ECO:0000256" key="8">
    <source>
        <dbReference type="ARBA" id="ARBA00023136"/>
    </source>
</evidence>
<dbReference type="GO" id="GO:0009276">
    <property type="term" value="C:Gram-negative-bacterium-type cell wall"/>
    <property type="evidence" value="ECO:0007669"/>
    <property type="project" value="InterPro"/>
</dbReference>
<dbReference type="Pfam" id="PF05134">
    <property type="entry name" value="T2SSL"/>
    <property type="match status" value="1"/>
</dbReference>
<name>A0A0F9QI97_9ZZZZ</name>
<evidence type="ECO:0000256" key="6">
    <source>
        <dbReference type="ARBA" id="ARBA00022927"/>
    </source>
</evidence>
<comment type="caution">
    <text evidence="11">The sequence shown here is derived from an EMBL/GenBank/DDBJ whole genome shotgun (WGS) entry which is preliminary data.</text>
</comment>
<evidence type="ECO:0000256" key="3">
    <source>
        <dbReference type="ARBA" id="ARBA00022475"/>
    </source>
</evidence>
<evidence type="ECO:0000256" key="5">
    <source>
        <dbReference type="ARBA" id="ARBA00022692"/>
    </source>
</evidence>
<keyword evidence="8" id="KW-0472">Membrane</keyword>
<evidence type="ECO:0000256" key="1">
    <source>
        <dbReference type="ARBA" id="ARBA00004377"/>
    </source>
</evidence>